<evidence type="ECO:0000313" key="2">
    <source>
        <dbReference type="Proteomes" id="UP001331761"/>
    </source>
</evidence>
<proteinExistence type="predicted"/>
<dbReference type="Proteomes" id="UP001331761">
    <property type="component" value="Unassembled WGS sequence"/>
</dbReference>
<reference evidence="1 2" key="1">
    <citation type="submission" date="2019-10" db="EMBL/GenBank/DDBJ databases">
        <title>Assembly and Annotation for the nematode Trichostrongylus colubriformis.</title>
        <authorList>
            <person name="Martin J."/>
        </authorList>
    </citation>
    <scope>NUCLEOTIDE SEQUENCE [LARGE SCALE GENOMIC DNA]</scope>
    <source>
        <strain evidence="1">G859</strain>
        <tissue evidence="1">Whole worm</tissue>
    </source>
</reference>
<comment type="caution">
    <text evidence="1">The sequence shown here is derived from an EMBL/GenBank/DDBJ whole genome shotgun (WGS) entry which is preliminary data.</text>
</comment>
<name>A0AAN8IKU3_TRICO</name>
<accession>A0AAN8IKU3</accession>
<dbReference type="AlphaFoldDB" id="A0AAN8IKU3"/>
<sequence>MVIDNMCTTFWTNGKYNERQIMVVLSANIEDVAPVPCELKLESGRFIRYVATKDANPRKEIVGRGVFESIGLPDPRLSEKEK</sequence>
<evidence type="ECO:0000313" key="1">
    <source>
        <dbReference type="EMBL" id="KAK5973022.1"/>
    </source>
</evidence>
<protein>
    <submittedName>
        <fullName evidence="1">Uncharacterized protein</fullName>
    </submittedName>
</protein>
<organism evidence="1 2">
    <name type="scientific">Trichostrongylus colubriformis</name>
    <name type="common">Black scour worm</name>
    <dbReference type="NCBI Taxonomy" id="6319"/>
    <lineage>
        <taxon>Eukaryota</taxon>
        <taxon>Metazoa</taxon>
        <taxon>Ecdysozoa</taxon>
        <taxon>Nematoda</taxon>
        <taxon>Chromadorea</taxon>
        <taxon>Rhabditida</taxon>
        <taxon>Rhabditina</taxon>
        <taxon>Rhabditomorpha</taxon>
        <taxon>Strongyloidea</taxon>
        <taxon>Trichostrongylidae</taxon>
        <taxon>Trichostrongylus</taxon>
    </lineage>
</organism>
<dbReference type="EMBL" id="WIXE01015998">
    <property type="protein sequence ID" value="KAK5973022.1"/>
    <property type="molecule type" value="Genomic_DNA"/>
</dbReference>
<keyword evidence="2" id="KW-1185">Reference proteome</keyword>
<gene>
    <name evidence="1" type="ORF">GCK32_008378</name>
</gene>